<evidence type="ECO:0000256" key="1">
    <source>
        <dbReference type="SAM" id="MobiDB-lite"/>
    </source>
</evidence>
<feature type="region of interest" description="Disordered" evidence="1">
    <location>
        <begin position="1"/>
        <end position="22"/>
    </location>
</feature>
<dbReference type="EMBL" id="LR796163">
    <property type="protein sequence ID" value="CAB4122389.1"/>
    <property type="molecule type" value="Genomic_DNA"/>
</dbReference>
<proteinExistence type="predicted"/>
<evidence type="ECO:0000313" key="2">
    <source>
        <dbReference type="EMBL" id="CAB4122389.1"/>
    </source>
</evidence>
<organism evidence="2">
    <name type="scientific">uncultured Caudovirales phage</name>
    <dbReference type="NCBI Taxonomy" id="2100421"/>
    <lineage>
        <taxon>Viruses</taxon>
        <taxon>Duplodnaviria</taxon>
        <taxon>Heunggongvirae</taxon>
        <taxon>Uroviricota</taxon>
        <taxon>Caudoviricetes</taxon>
        <taxon>Peduoviridae</taxon>
        <taxon>Maltschvirus</taxon>
        <taxon>Maltschvirus maltsch</taxon>
    </lineage>
</organism>
<gene>
    <name evidence="2" type="ORF">UFOVP37_8</name>
</gene>
<name>A0A6J5KQ93_9CAUD</name>
<accession>A0A6J5KQ93</accession>
<protein>
    <submittedName>
        <fullName evidence="2">Uncharacterized protein</fullName>
    </submittedName>
</protein>
<sequence length="98" mass="9956">MSKHTPGPWAMPDSGQGRISKVGANGGWDGLIATADCGDYARSRSEGLANARLIAAAPELLEALKDMLDGHEDACTGYGEGAADKARAAIARATGGDV</sequence>
<reference evidence="2" key="1">
    <citation type="submission" date="2020-04" db="EMBL/GenBank/DDBJ databases">
        <authorList>
            <person name="Chiriac C."/>
            <person name="Salcher M."/>
            <person name="Ghai R."/>
            <person name="Kavagutti S V."/>
        </authorList>
    </citation>
    <scope>NUCLEOTIDE SEQUENCE</scope>
</reference>